<protein>
    <submittedName>
        <fullName evidence="1">Uncharacterized protein</fullName>
    </submittedName>
</protein>
<evidence type="ECO:0000313" key="1">
    <source>
        <dbReference type="EMBL" id="GEK36023.1"/>
    </source>
</evidence>
<sequence length="76" mass="9124">MQLLREQVVVLFVLSYISPLKNFAKKERRFLLKNRNRLSLDTHLRVICTIVCWDYFSIDSNFMSIRLVKDPQKGYD</sequence>
<evidence type="ECO:0000313" key="2">
    <source>
        <dbReference type="Proteomes" id="UP000321361"/>
    </source>
</evidence>
<reference evidence="1 2" key="1">
    <citation type="submission" date="2019-07" db="EMBL/GenBank/DDBJ databases">
        <title>Whole genome shotgun sequence of Enterococcus thailandicus NBRC 101867.</title>
        <authorList>
            <person name="Hosoyama A."/>
            <person name="Uohara A."/>
            <person name="Ohji S."/>
            <person name="Ichikawa N."/>
        </authorList>
    </citation>
    <scope>NUCLEOTIDE SEQUENCE [LARGE SCALE GENOMIC DNA]</scope>
    <source>
        <strain evidence="1 2">NBRC 101867</strain>
    </source>
</reference>
<dbReference type="EMBL" id="BJUG01000001">
    <property type="protein sequence ID" value="GEK36023.1"/>
    <property type="molecule type" value="Genomic_DNA"/>
</dbReference>
<dbReference type="Proteomes" id="UP000321361">
    <property type="component" value="Unassembled WGS sequence"/>
</dbReference>
<name>A0A510W9Y1_ENTTH</name>
<accession>A0A510W9Y1</accession>
<comment type="caution">
    <text evidence="1">The sequence shown here is derived from an EMBL/GenBank/DDBJ whole genome shotgun (WGS) entry which is preliminary data.</text>
</comment>
<organism evidence="1 2">
    <name type="scientific">Enterococcus thailandicus</name>
    <dbReference type="NCBI Taxonomy" id="417368"/>
    <lineage>
        <taxon>Bacteria</taxon>
        <taxon>Bacillati</taxon>
        <taxon>Bacillota</taxon>
        <taxon>Bacilli</taxon>
        <taxon>Lactobacillales</taxon>
        <taxon>Enterococcaceae</taxon>
        <taxon>Enterococcus</taxon>
    </lineage>
</organism>
<proteinExistence type="predicted"/>
<gene>
    <name evidence="1" type="ORF">ETH01_03100</name>
</gene>
<dbReference type="AlphaFoldDB" id="A0A510W9Y1"/>